<sequence length="99" mass="11258">MLLINIIICVIGFTLGGYTFVRHLKGFNKKFKTPTADAWLVAVGTLGWSVLLYASLDEYGLTAVDVFSHGLLLIFWVGNLLKVQKHCLRFRKRFRRSSP</sequence>
<dbReference type="AlphaFoldDB" id="A0A1S9ZK66"/>
<comment type="caution">
    <text evidence="2">The sequence shown here is derived from an EMBL/GenBank/DDBJ whole genome shotgun (WGS) entry which is preliminary data.</text>
</comment>
<evidence type="ECO:0000313" key="3">
    <source>
        <dbReference type="Proteomes" id="UP000190322"/>
    </source>
</evidence>
<accession>A0A1S9ZK66</accession>
<keyword evidence="1" id="KW-0812">Transmembrane</keyword>
<feature type="transmembrane region" description="Helical" evidence="1">
    <location>
        <begin position="6"/>
        <end position="24"/>
    </location>
</feature>
<gene>
    <name evidence="2" type="ORF">B0180_05660</name>
</gene>
<dbReference type="EMBL" id="MUXT01000006">
    <property type="protein sequence ID" value="OOR83925.1"/>
    <property type="molecule type" value="Genomic_DNA"/>
</dbReference>
<dbReference type="Proteomes" id="UP000190322">
    <property type="component" value="Unassembled WGS sequence"/>
</dbReference>
<keyword evidence="1" id="KW-1133">Transmembrane helix</keyword>
<evidence type="ECO:0000313" key="2">
    <source>
        <dbReference type="EMBL" id="OOR83925.1"/>
    </source>
</evidence>
<protein>
    <recommendedName>
        <fullName evidence="4">Holin</fullName>
    </recommendedName>
</protein>
<evidence type="ECO:0000256" key="1">
    <source>
        <dbReference type="SAM" id="Phobius"/>
    </source>
</evidence>
<dbReference type="RefSeq" id="WP_078256055.1">
    <property type="nucleotide sequence ID" value="NZ_MUXT01000006.1"/>
</dbReference>
<feature type="transmembrane region" description="Helical" evidence="1">
    <location>
        <begin position="66"/>
        <end position="83"/>
    </location>
</feature>
<proteinExistence type="predicted"/>
<keyword evidence="1" id="KW-0472">Membrane</keyword>
<name>A0A1S9ZK66_9GAMM</name>
<evidence type="ECO:0008006" key="4">
    <source>
        <dbReference type="Google" id="ProtNLM"/>
    </source>
</evidence>
<reference evidence="2 3" key="1">
    <citation type="submission" date="2017-02" db="EMBL/GenBank/DDBJ databases">
        <title>Draft genome sequence of Moraxella canis CCUG 8415A type strain.</title>
        <authorList>
            <person name="Engstrom-Jakobsson H."/>
            <person name="Salva-Serra F."/>
            <person name="Thorell K."/>
            <person name="Gonzales-Siles L."/>
            <person name="Karlsson R."/>
            <person name="Boulund F."/>
            <person name="Engstrand L."/>
            <person name="Moore E."/>
        </authorList>
    </citation>
    <scope>NUCLEOTIDE SEQUENCE [LARGE SCALE GENOMIC DNA]</scope>
    <source>
        <strain evidence="2 3">CCUG 8415A</strain>
    </source>
</reference>
<organism evidence="2 3">
    <name type="scientific">Moraxella canis</name>
    <dbReference type="NCBI Taxonomy" id="90239"/>
    <lineage>
        <taxon>Bacteria</taxon>
        <taxon>Pseudomonadati</taxon>
        <taxon>Pseudomonadota</taxon>
        <taxon>Gammaproteobacteria</taxon>
        <taxon>Moraxellales</taxon>
        <taxon>Moraxellaceae</taxon>
        <taxon>Moraxella</taxon>
    </lineage>
</organism>